<evidence type="ECO:0000256" key="1">
    <source>
        <dbReference type="SAM" id="MobiDB-lite"/>
    </source>
</evidence>
<keyword evidence="3" id="KW-1185">Reference proteome</keyword>
<feature type="compositionally biased region" description="Basic and acidic residues" evidence="1">
    <location>
        <begin position="36"/>
        <end position="48"/>
    </location>
</feature>
<protein>
    <submittedName>
        <fullName evidence="2">Uncharacterized protein</fullName>
    </submittedName>
</protein>
<sequence>MGCFPTKECHQWSADEDLDLDITPLLNESSRPKGYIQDDHATSTDRGREIDVDTDSKLETLLLKLEHAQGLRQKIRQCTSRTELENYRLKVISVLDAATIEMSRMTIDPKQHDAERVVKEIMQLRNVLGDKFFEAARINAFGREITQMGPFLLTGGQYFKPVMVNEDDDTIVKLFFFVISHAETAQVLFRYYLEHVSFLDEYFALGLVIPEGHTQVEIYGSSCPPYWKIRQDVINNATIRLRSRFEDSNQSELESSVDYDNLSDSLF</sequence>
<comment type="caution">
    <text evidence="2">The sequence shown here is derived from an EMBL/GenBank/DDBJ whole genome shotgun (WGS) entry which is preliminary data.</text>
</comment>
<organism evidence="2 3">
    <name type="scientific">Pocillopora meandrina</name>
    <dbReference type="NCBI Taxonomy" id="46732"/>
    <lineage>
        <taxon>Eukaryota</taxon>
        <taxon>Metazoa</taxon>
        <taxon>Cnidaria</taxon>
        <taxon>Anthozoa</taxon>
        <taxon>Hexacorallia</taxon>
        <taxon>Scleractinia</taxon>
        <taxon>Astrocoeniina</taxon>
        <taxon>Pocilloporidae</taxon>
        <taxon>Pocillopora</taxon>
    </lineage>
</organism>
<gene>
    <name evidence="2" type="ORF">PMEA_00021911</name>
</gene>
<dbReference type="AlphaFoldDB" id="A0AAU9VZN9"/>
<name>A0AAU9VZN9_9CNID</name>
<evidence type="ECO:0000313" key="2">
    <source>
        <dbReference type="EMBL" id="CAH3038789.1"/>
    </source>
</evidence>
<accession>A0AAU9VZN9</accession>
<dbReference type="Proteomes" id="UP001159428">
    <property type="component" value="Unassembled WGS sequence"/>
</dbReference>
<reference evidence="2 3" key="1">
    <citation type="submission" date="2022-05" db="EMBL/GenBank/DDBJ databases">
        <authorList>
            <consortium name="Genoscope - CEA"/>
            <person name="William W."/>
        </authorList>
    </citation>
    <scope>NUCLEOTIDE SEQUENCE [LARGE SCALE GENOMIC DNA]</scope>
</reference>
<evidence type="ECO:0000313" key="3">
    <source>
        <dbReference type="Proteomes" id="UP001159428"/>
    </source>
</evidence>
<proteinExistence type="predicted"/>
<feature type="region of interest" description="Disordered" evidence="1">
    <location>
        <begin position="29"/>
        <end position="48"/>
    </location>
</feature>
<dbReference type="EMBL" id="CALNXJ010000004">
    <property type="protein sequence ID" value="CAH3038789.1"/>
    <property type="molecule type" value="Genomic_DNA"/>
</dbReference>